<keyword evidence="12" id="KW-1185">Reference proteome</keyword>
<dbReference type="GO" id="GO:0031418">
    <property type="term" value="F:L-ascorbic acid binding"/>
    <property type="evidence" value="ECO:0007669"/>
    <property type="project" value="UniProtKB-KW"/>
</dbReference>
<organism evidence="11 12">
    <name type="scientific">Oleiphilus messinensis</name>
    <dbReference type="NCBI Taxonomy" id="141451"/>
    <lineage>
        <taxon>Bacteria</taxon>
        <taxon>Pseudomonadati</taxon>
        <taxon>Pseudomonadota</taxon>
        <taxon>Gammaproteobacteria</taxon>
        <taxon>Oceanospirillales</taxon>
        <taxon>Oleiphilaceae</taxon>
        <taxon>Oleiphilus</taxon>
    </lineage>
</organism>
<feature type="domain" description="Fe2OG dioxygenase" evidence="10">
    <location>
        <begin position="186"/>
        <end position="295"/>
    </location>
</feature>
<accession>A0A1Y0I1V9</accession>
<keyword evidence="6" id="KW-0560">Oxidoreductase</keyword>
<dbReference type="SMART" id="SM00028">
    <property type="entry name" value="TPR"/>
    <property type="match status" value="1"/>
</dbReference>
<dbReference type="Gene3D" id="2.60.120.620">
    <property type="entry name" value="q2cbj1_9rhob like domain"/>
    <property type="match status" value="1"/>
</dbReference>
<keyword evidence="7" id="KW-0408">Iron</keyword>
<dbReference type="InterPro" id="IPR006620">
    <property type="entry name" value="Pro_4_hyd_alph"/>
</dbReference>
<evidence type="ECO:0000313" key="12">
    <source>
        <dbReference type="Proteomes" id="UP000196027"/>
    </source>
</evidence>
<dbReference type="GO" id="GO:0005506">
    <property type="term" value="F:iron ion binding"/>
    <property type="evidence" value="ECO:0007669"/>
    <property type="project" value="InterPro"/>
</dbReference>
<evidence type="ECO:0000256" key="1">
    <source>
        <dbReference type="ARBA" id="ARBA00001961"/>
    </source>
</evidence>
<evidence type="ECO:0000313" key="11">
    <source>
        <dbReference type="EMBL" id="ARU54381.1"/>
    </source>
</evidence>
<dbReference type="InterPro" id="IPR011990">
    <property type="entry name" value="TPR-like_helical_dom_sf"/>
</dbReference>
<comment type="cofactor">
    <cofactor evidence="1">
        <name>L-ascorbate</name>
        <dbReference type="ChEBI" id="CHEBI:38290"/>
    </cofactor>
</comment>
<dbReference type="InterPro" id="IPR019734">
    <property type="entry name" value="TPR_rpt"/>
</dbReference>
<protein>
    <submittedName>
        <fullName evidence="11">2OG-Fe(II) oxygenase</fullName>
    </submittedName>
</protein>
<dbReference type="GO" id="GO:0016705">
    <property type="term" value="F:oxidoreductase activity, acting on paired donors, with incorporation or reduction of molecular oxygen"/>
    <property type="evidence" value="ECO:0007669"/>
    <property type="project" value="InterPro"/>
</dbReference>
<feature type="repeat" description="TPR" evidence="9">
    <location>
        <begin position="39"/>
        <end position="72"/>
    </location>
</feature>
<keyword evidence="8" id="KW-0325">Glycoprotein</keyword>
<dbReference type="Pfam" id="PF13640">
    <property type="entry name" value="2OG-FeII_Oxy_3"/>
    <property type="match status" value="1"/>
</dbReference>
<dbReference type="AlphaFoldDB" id="A0A1Y0I1V9"/>
<dbReference type="Gene3D" id="1.25.40.10">
    <property type="entry name" value="Tetratricopeptide repeat domain"/>
    <property type="match status" value="1"/>
</dbReference>
<keyword evidence="5" id="KW-0223">Dioxygenase</keyword>
<keyword evidence="2" id="KW-0479">Metal-binding</keyword>
<dbReference type="EMBL" id="CP021425">
    <property type="protein sequence ID" value="ARU54381.1"/>
    <property type="molecule type" value="Genomic_DNA"/>
</dbReference>
<dbReference type="Proteomes" id="UP000196027">
    <property type="component" value="Chromosome"/>
</dbReference>
<dbReference type="PROSITE" id="PS50005">
    <property type="entry name" value="TPR"/>
    <property type="match status" value="1"/>
</dbReference>
<dbReference type="InterPro" id="IPR051842">
    <property type="entry name" value="uS12_prolyl_hydroxylase"/>
</dbReference>
<keyword evidence="4" id="KW-0847">Vitamin C</keyword>
<reference evidence="11 12" key="1">
    <citation type="submission" date="2017-05" db="EMBL/GenBank/DDBJ databases">
        <title>Genomic insights into alkan degradation activity of Oleiphilus messinensis.</title>
        <authorList>
            <person name="Kozyavkin S.A."/>
            <person name="Slesarev A.I."/>
            <person name="Golyshin P.N."/>
            <person name="Korzhenkov A."/>
            <person name="Golyshina O.N."/>
            <person name="Toshchakov S.V."/>
        </authorList>
    </citation>
    <scope>NUCLEOTIDE SEQUENCE [LARGE SCALE GENOMIC DNA]</scope>
    <source>
        <strain evidence="11 12">ME102</strain>
    </source>
</reference>
<evidence type="ECO:0000256" key="2">
    <source>
        <dbReference type="ARBA" id="ARBA00022723"/>
    </source>
</evidence>
<gene>
    <name evidence="11" type="ORF">OLMES_0275</name>
</gene>
<dbReference type="PROSITE" id="PS51471">
    <property type="entry name" value="FE2OG_OXY"/>
    <property type="match status" value="1"/>
</dbReference>
<dbReference type="PANTHER" id="PTHR12117">
    <property type="entry name" value="HISTONE ACETYLTRANSFERASE COMPLEX"/>
    <property type="match status" value="1"/>
</dbReference>
<dbReference type="InterPro" id="IPR044862">
    <property type="entry name" value="Pro_4_hyd_alph_FE2OG_OXY"/>
</dbReference>
<dbReference type="SMART" id="SM00702">
    <property type="entry name" value="P4Hc"/>
    <property type="match status" value="1"/>
</dbReference>
<evidence type="ECO:0000256" key="9">
    <source>
        <dbReference type="PROSITE-ProRule" id="PRU00339"/>
    </source>
</evidence>
<dbReference type="GO" id="GO:0051213">
    <property type="term" value="F:dioxygenase activity"/>
    <property type="evidence" value="ECO:0007669"/>
    <property type="project" value="UniProtKB-KW"/>
</dbReference>
<sequence length="298" mass="33992">MTHDSIENKLQTIAQSPLAFMVELKQKYEYATRQNPEDVDLFWQLGEINRALGNFEAAIDCYSQVLHKCPQHGRARYIASILQGRQHSVDRPTDALHCPAPFLIQKQFVSTDYNQSILSLAIEKESAFVDAKVGALAYETVDTTIRSTKILGKSEIGNSLAEFRKKIFENCEHWQKLLNVTPFTTGHIELSMLHYQNRQFYQVHKDQGLDETRSRTLTFIYFFYKQPKAFSGGELLLYDTDENAHSAGTAFTQIEPENNTLLVFPSQYFHQVTPVQSSFCGFDSGRFVINGFIHAVST</sequence>
<evidence type="ECO:0000256" key="6">
    <source>
        <dbReference type="ARBA" id="ARBA00023002"/>
    </source>
</evidence>
<name>A0A1Y0I1V9_9GAMM</name>
<dbReference type="SUPFAM" id="SSF48452">
    <property type="entry name" value="TPR-like"/>
    <property type="match status" value="1"/>
</dbReference>
<evidence type="ECO:0000256" key="5">
    <source>
        <dbReference type="ARBA" id="ARBA00022964"/>
    </source>
</evidence>
<keyword evidence="3" id="KW-0256">Endoplasmic reticulum</keyword>
<dbReference type="InterPro" id="IPR005123">
    <property type="entry name" value="Oxoglu/Fe-dep_dioxygenase_dom"/>
</dbReference>
<evidence type="ECO:0000256" key="3">
    <source>
        <dbReference type="ARBA" id="ARBA00022824"/>
    </source>
</evidence>
<evidence type="ECO:0000256" key="7">
    <source>
        <dbReference type="ARBA" id="ARBA00023004"/>
    </source>
</evidence>
<evidence type="ECO:0000256" key="8">
    <source>
        <dbReference type="ARBA" id="ARBA00023180"/>
    </source>
</evidence>
<evidence type="ECO:0000259" key="10">
    <source>
        <dbReference type="PROSITE" id="PS51471"/>
    </source>
</evidence>
<dbReference type="KEGG" id="ome:OLMES_0275"/>
<keyword evidence="9" id="KW-0802">TPR repeat</keyword>
<dbReference type="PANTHER" id="PTHR12117:SF0">
    <property type="entry name" value="PROLYL 3-HYDROXYLASE OGFOD1"/>
    <property type="match status" value="1"/>
</dbReference>
<evidence type="ECO:0000256" key="4">
    <source>
        <dbReference type="ARBA" id="ARBA00022896"/>
    </source>
</evidence>
<proteinExistence type="predicted"/>